<feature type="region of interest" description="Disordered" evidence="1">
    <location>
        <begin position="64"/>
        <end position="101"/>
    </location>
</feature>
<dbReference type="AlphaFoldDB" id="A0AAN5C862"/>
<feature type="compositionally biased region" description="Low complexity" evidence="1">
    <location>
        <begin position="72"/>
        <end position="81"/>
    </location>
</feature>
<evidence type="ECO:0000313" key="2">
    <source>
        <dbReference type="EMBL" id="GMR41163.1"/>
    </source>
</evidence>
<keyword evidence="3" id="KW-1185">Reference proteome</keyword>
<sequence>MAHVSQSGRTRVMCAGRDSSTSGHSRSTSRDTLRSPAVVSARISSTRWRSCATTTYSPATCSVRRRREGVFTRSTPSTSGEGRSRRRRKFATSRWRATSPG</sequence>
<proteinExistence type="predicted"/>
<gene>
    <name evidence="2" type="ORF">PMAYCL1PPCAC_11358</name>
</gene>
<feature type="region of interest" description="Disordered" evidence="1">
    <location>
        <begin position="1"/>
        <end position="39"/>
    </location>
</feature>
<reference evidence="3" key="1">
    <citation type="submission" date="2022-10" db="EMBL/GenBank/DDBJ databases">
        <title>Genome assembly of Pristionchus species.</title>
        <authorList>
            <person name="Yoshida K."/>
            <person name="Sommer R.J."/>
        </authorList>
    </citation>
    <scope>NUCLEOTIDE SEQUENCE [LARGE SCALE GENOMIC DNA]</scope>
    <source>
        <strain evidence="3">RS5460</strain>
    </source>
</reference>
<organism evidence="2 3">
    <name type="scientific">Pristionchus mayeri</name>
    <dbReference type="NCBI Taxonomy" id="1317129"/>
    <lineage>
        <taxon>Eukaryota</taxon>
        <taxon>Metazoa</taxon>
        <taxon>Ecdysozoa</taxon>
        <taxon>Nematoda</taxon>
        <taxon>Chromadorea</taxon>
        <taxon>Rhabditida</taxon>
        <taxon>Rhabditina</taxon>
        <taxon>Diplogasteromorpha</taxon>
        <taxon>Diplogasteroidea</taxon>
        <taxon>Neodiplogasteridae</taxon>
        <taxon>Pristionchus</taxon>
    </lineage>
</organism>
<evidence type="ECO:0000256" key="1">
    <source>
        <dbReference type="SAM" id="MobiDB-lite"/>
    </source>
</evidence>
<dbReference type="EMBL" id="BTRK01000003">
    <property type="protein sequence ID" value="GMR41163.1"/>
    <property type="molecule type" value="Genomic_DNA"/>
</dbReference>
<feature type="compositionally biased region" description="Low complexity" evidence="1">
    <location>
        <begin position="92"/>
        <end position="101"/>
    </location>
</feature>
<name>A0AAN5C862_9BILA</name>
<comment type="caution">
    <text evidence="2">The sequence shown here is derived from an EMBL/GenBank/DDBJ whole genome shotgun (WGS) entry which is preliminary data.</text>
</comment>
<feature type="compositionally biased region" description="Low complexity" evidence="1">
    <location>
        <begin position="16"/>
        <end position="26"/>
    </location>
</feature>
<protein>
    <submittedName>
        <fullName evidence="2">Uncharacterized protein</fullName>
    </submittedName>
</protein>
<evidence type="ECO:0000313" key="3">
    <source>
        <dbReference type="Proteomes" id="UP001328107"/>
    </source>
</evidence>
<accession>A0AAN5C862</accession>
<dbReference type="Proteomes" id="UP001328107">
    <property type="component" value="Unassembled WGS sequence"/>
</dbReference>